<name>A0A383D240_9ZZZZ</name>
<feature type="non-terminal residue" evidence="1">
    <location>
        <position position="177"/>
    </location>
</feature>
<accession>A0A383D240</accession>
<dbReference type="AlphaFoldDB" id="A0A383D240"/>
<protein>
    <submittedName>
        <fullName evidence="1">Uncharacterized protein</fullName>
    </submittedName>
</protein>
<gene>
    <name evidence="1" type="ORF">METZ01_LOCUS491470</name>
</gene>
<dbReference type="Gene3D" id="1.10.10.10">
    <property type="entry name" value="Winged helix-like DNA-binding domain superfamily/Winged helix DNA-binding domain"/>
    <property type="match status" value="1"/>
</dbReference>
<dbReference type="SUPFAM" id="SSF46785">
    <property type="entry name" value="Winged helix' DNA-binding domain"/>
    <property type="match status" value="1"/>
</dbReference>
<proteinExistence type="predicted"/>
<dbReference type="EMBL" id="UINC01213715">
    <property type="protein sequence ID" value="SVE38616.1"/>
    <property type="molecule type" value="Genomic_DNA"/>
</dbReference>
<evidence type="ECO:0000313" key="1">
    <source>
        <dbReference type="EMBL" id="SVE38616.1"/>
    </source>
</evidence>
<organism evidence="1">
    <name type="scientific">marine metagenome</name>
    <dbReference type="NCBI Taxonomy" id="408172"/>
    <lineage>
        <taxon>unclassified sequences</taxon>
        <taxon>metagenomes</taxon>
        <taxon>ecological metagenomes</taxon>
    </lineage>
</organism>
<sequence length="177" mass="20460">MGGKLKLRKRVKTLQKIQEMENSATNYSTNALAKLLDVSPATVSNYRKALRKEGLIGKTQRAQIDGGDWMVARELFNKMPIIERFTSWCQRDKLVPTEFTNRLYDICKVTATPPDKLIESLEQAEILYNKFTEIWEKNNPNKMMDRYNRAIRKFLVFNQIQLPPNSKVMPSGTESQG</sequence>
<reference evidence="1" key="1">
    <citation type="submission" date="2018-05" db="EMBL/GenBank/DDBJ databases">
        <authorList>
            <person name="Lanie J.A."/>
            <person name="Ng W.-L."/>
            <person name="Kazmierczak K.M."/>
            <person name="Andrzejewski T.M."/>
            <person name="Davidsen T.M."/>
            <person name="Wayne K.J."/>
            <person name="Tettelin H."/>
            <person name="Glass J.I."/>
            <person name="Rusch D."/>
            <person name="Podicherti R."/>
            <person name="Tsui H.-C.T."/>
            <person name="Winkler M.E."/>
        </authorList>
    </citation>
    <scope>NUCLEOTIDE SEQUENCE</scope>
</reference>
<dbReference type="InterPro" id="IPR036388">
    <property type="entry name" value="WH-like_DNA-bd_sf"/>
</dbReference>
<dbReference type="InterPro" id="IPR036390">
    <property type="entry name" value="WH_DNA-bd_sf"/>
</dbReference>